<evidence type="ECO:0000313" key="3">
    <source>
        <dbReference type="EMBL" id="KEO93044.1"/>
    </source>
</evidence>
<feature type="transmembrane region" description="Helical" evidence="2">
    <location>
        <begin position="161"/>
        <end position="181"/>
    </location>
</feature>
<proteinExistence type="predicted"/>
<evidence type="ECO:0000256" key="2">
    <source>
        <dbReference type="SAM" id="Phobius"/>
    </source>
</evidence>
<feature type="transmembrane region" description="Helical" evidence="2">
    <location>
        <begin position="52"/>
        <end position="70"/>
    </location>
</feature>
<keyword evidence="2" id="KW-1133">Transmembrane helix</keyword>
<sequence length="216" mass="22231">MNTTASDARDGTAANRGGPTPVPNTDTTDPVVGAMPDSSRVIPAQGELGRGWFIALGILLVLTGAGALVFPLAMALSVNLLVGITLLVGGILTLVHAIRAKGWKGRALTALIGLLYLAGGLFFLADPLAGLFTLAIMLGAFFAADGVARLMLALRIRPERAWWLFLASGLLSLLIGVMLFFGMATGISIAFLGILVGVNLIFSGVSYVCCSGVSGD</sequence>
<keyword evidence="2" id="KW-0812">Transmembrane</keyword>
<keyword evidence="4" id="KW-1185">Reference proteome</keyword>
<feature type="region of interest" description="Disordered" evidence="1">
    <location>
        <begin position="1"/>
        <end position="32"/>
    </location>
</feature>
<dbReference type="PANTHER" id="PTHR34989">
    <property type="entry name" value="PROTEIN HDED"/>
    <property type="match status" value="1"/>
</dbReference>
<feature type="transmembrane region" description="Helical" evidence="2">
    <location>
        <begin position="187"/>
        <end position="210"/>
    </location>
</feature>
<feature type="transmembrane region" description="Helical" evidence="2">
    <location>
        <begin position="107"/>
        <end position="125"/>
    </location>
</feature>
<dbReference type="PANTHER" id="PTHR34989:SF1">
    <property type="entry name" value="PROTEIN HDED"/>
    <property type="match status" value="1"/>
</dbReference>
<dbReference type="InterPro" id="IPR005325">
    <property type="entry name" value="DUF308_memb"/>
</dbReference>
<feature type="compositionally biased region" description="Low complexity" evidence="1">
    <location>
        <begin position="17"/>
        <end position="32"/>
    </location>
</feature>
<dbReference type="GO" id="GO:0005886">
    <property type="term" value="C:plasma membrane"/>
    <property type="evidence" value="ECO:0007669"/>
    <property type="project" value="TreeGrafter"/>
</dbReference>
<dbReference type="InterPro" id="IPR052712">
    <property type="entry name" value="Acid_resist_chaperone_HdeD"/>
</dbReference>
<keyword evidence="2" id="KW-0472">Membrane</keyword>
<protein>
    <recommendedName>
        <fullName evidence="5">HdeD protein</fullName>
    </recommendedName>
</protein>
<reference evidence="3 4" key="1">
    <citation type="submission" date="2014-04" db="EMBL/GenBank/DDBJ databases">
        <title>A comprehensive comparison of genomes of Erythrobacter spp. Strains.</title>
        <authorList>
            <person name="Zheng Q."/>
        </authorList>
    </citation>
    <scope>NUCLEOTIDE SEQUENCE [LARGE SCALE GENOMIC DNA]</scope>
    <source>
        <strain evidence="3 4">DSM 8509</strain>
    </source>
</reference>
<name>A0A074MHU5_9SPHN</name>
<dbReference type="Proteomes" id="UP000027866">
    <property type="component" value="Unassembled WGS sequence"/>
</dbReference>
<feature type="transmembrane region" description="Helical" evidence="2">
    <location>
        <begin position="131"/>
        <end position="154"/>
    </location>
</feature>
<gene>
    <name evidence="3" type="ORF">EH32_12515</name>
</gene>
<evidence type="ECO:0000256" key="1">
    <source>
        <dbReference type="SAM" id="MobiDB-lite"/>
    </source>
</evidence>
<dbReference type="EMBL" id="JMIX01000007">
    <property type="protein sequence ID" value="KEO93044.1"/>
    <property type="molecule type" value="Genomic_DNA"/>
</dbReference>
<evidence type="ECO:0008006" key="5">
    <source>
        <dbReference type="Google" id="ProtNLM"/>
    </source>
</evidence>
<organism evidence="3 4">
    <name type="scientific">Erythrobacter litoralis</name>
    <dbReference type="NCBI Taxonomy" id="39960"/>
    <lineage>
        <taxon>Bacteria</taxon>
        <taxon>Pseudomonadati</taxon>
        <taxon>Pseudomonadota</taxon>
        <taxon>Alphaproteobacteria</taxon>
        <taxon>Sphingomonadales</taxon>
        <taxon>Erythrobacteraceae</taxon>
        <taxon>Erythrobacter/Porphyrobacter group</taxon>
        <taxon>Erythrobacter</taxon>
    </lineage>
</organism>
<dbReference type="KEGG" id="elq:Ga0102493_112072"/>
<evidence type="ECO:0000313" key="4">
    <source>
        <dbReference type="Proteomes" id="UP000027866"/>
    </source>
</evidence>
<dbReference type="AlphaFoldDB" id="A0A074MHU5"/>
<accession>A0A074MHU5</accession>
<comment type="caution">
    <text evidence="3">The sequence shown here is derived from an EMBL/GenBank/DDBJ whole genome shotgun (WGS) entry which is preliminary data.</text>
</comment>
<feature type="transmembrane region" description="Helical" evidence="2">
    <location>
        <begin position="76"/>
        <end position="95"/>
    </location>
</feature>
<dbReference type="Pfam" id="PF03729">
    <property type="entry name" value="DUF308"/>
    <property type="match status" value="1"/>
</dbReference>
<dbReference type="RefSeq" id="WP_034903879.1">
    <property type="nucleotide sequence ID" value="NZ_CP017057.1"/>
</dbReference>
<dbReference type="PATRIC" id="fig|39960.10.peg.1161"/>
<dbReference type="OrthoDB" id="7433590at2"/>